<feature type="region of interest" description="Disordered" evidence="1">
    <location>
        <begin position="1"/>
        <end position="34"/>
    </location>
</feature>
<dbReference type="EMBL" id="PVZS01000059">
    <property type="protein sequence ID" value="PSC02448.1"/>
    <property type="molecule type" value="Genomic_DNA"/>
</dbReference>
<organism evidence="2 3">
    <name type="scientific">Alsobacter soli</name>
    <dbReference type="NCBI Taxonomy" id="2109933"/>
    <lineage>
        <taxon>Bacteria</taxon>
        <taxon>Pseudomonadati</taxon>
        <taxon>Pseudomonadota</taxon>
        <taxon>Alphaproteobacteria</taxon>
        <taxon>Hyphomicrobiales</taxon>
        <taxon>Alsobacteraceae</taxon>
        <taxon>Alsobacter</taxon>
    </lineage>
</organism>
<protein>
    <submittedName>
        <fullName evidence="2">Uncharacterized protein</fullName>
    </submittedName>
</protein>
<evidence type="ECO:0000313" key="2">
    <source>
        <dbReference type="EMBL" id="PSC02448.1"/>
    </source>
</evidence>
<evidence type="ECO:0000313" key="3">
    <source>
        <dbReference type="Proteomes" id="UP000239772"/>
    </source>
</evidence>
<dbReference type="AlphaFoldDB" id="A0A2T1HLE2"/>
<accession>A0A2T1HLE2</accession>
<reference evidence="3" key="1">
    <citation type="submission" date="2018-03" db="EMBL/GenBank/DDBJ databases">
        <authorList>
            <person name="Sun L."/>
            <person name="Liu H."/>
            <person name="Chen W."/>
            <person name="Huang K."/>
            <person name="Liu W."/>
            <person name="Gao X."/>
        </authorList>
    </citation>
    <scope>NUCLEOTIDE SEQUENCE [LARGE SCALE GENOMIC DNA]</scope>
    <source>
        <strain evidence="3">SH9</strain>
    </source>
</reference>
<name>A0A2T1HLE2_9HYPH</name>
<dbReference type="Proteomes" id="UP000239772">
    <property type="component" value="Unassembled WGS sequence"/>
</dbReference>
<gene>
    <name evidence="2" type="ORF">SLNSH_24015</name>
</gene>
<keyword evidence="3" id="KW-1185">Reference proteome</keyword>
<comment type="caution">
    <text evidence="2">The sequence shown here is derived from an EMBL/GenBank/DDBJ whole genome shotgun (WGS) entry which is preliminary data.</text>
</comment>
<evidence type="ECO:0000256" key="1">
    <source>
        <dbReference type="SAM" id="MobiDB-lite"/>
    </source>
</evidence>
<sequence>MRVSFPAPPSRVSAVEPPTSLSSPAPPWRRLAPSDQLPFTMAPAVPVWARAGLPPAESARPFGPSKV</sequence>
<proteinExistence type="predicted"/>